<organism evidence="2 3">
    <name type="scientific">Alicyclobacillus macrosporangiidus</name>
    <dbReference type="NCBI Taxonomy" id="392015"/>
    <lineage>
        <taxon>Bacteria</taxon>
        <taxon>Bacillati</taxon>
        <taxon>Bacillota</taxon>
        <taxon>Bacilli</taxon>
        <taxon>Bacillales</taxon>
        <taxon>Alicyclobacillaceae</taxon>
        <taxon>Alicyclobacillus</taxon>
    </lineage>
</organism>
<evidence type="ECO:0000256" key="1">
    <source>
        <dbReference type="SAM" id="MobiDB-lite"/>
    </source>
</evidence>
<accession>A0A1I7HRC0</accession>
<evidence type="ECO:0000313" key="3">
    <source>
        <dbReference type="Proteomes" id="UP000183508"/>
    </source>
</evidence>
<dbReference type="RefSeq" id="WP_074950579.1">
    <property type="nucleotide sequence ID" value="NZ_FPBV01000005.1"/>
</dbReference>
<keyword evidence="3" id="KW-1185">Reference proteome</keyword>
<dbReference type="EMBL" id="FPBV01000005">
    <property type="protein sequence ID" value="SFU63282.1"/>
    <property type="molecule type" value="Genomic_DNA"/>
</dbReference>
<gene>
    <name evidence="2" type="ORF">SAMN05421543_10560</name>
</gene>
<protein>
    <submittedName>
        <fullName evidence="2">Uncharacterized protein</fullName>
    </submittedName>
</protein>
<reference evidence="3" key="1">
    <citation type="submission" date="2016-10" db="EMBL/GenBank/DDBJ databases">
        <authorList>
            <person name="Varghese N."/>
        </authorList>
    </citation>
    <scope>NUCLEOTIDE SEQUENCE [LARGE SCALE GENOMIC DNA]</scope>
    <source>
        <strain evidence="3">DSM 17980</strain>
    </source>
</reference>
<dbReference type="OrthoDB" id="2376772at2"/>
<dbReference type="Proteomes" id="UP000183508">
    <property type="component" value="Unassembled WGS sequence"/>
</dbReference>
<name>A0A1I7HRC0_9BACL</name>
<sequence length="226" mass="24791">MGTNPSAQRQVYAKRLRRLRHRLQHLDKSASSYPRQREALLRDIQLAQAQWQRASRTGSRRPAKAATRPRSAAPARKAQARRGNRAPSTPEMAGRPPGRRNLANLLSPQGIQQTLKSVTNLRSMVKNWLGYLQQADQLLDTLHSTTHSLRETGVLDKLIKYKGRNLTTDDYTNILIALMNSPLGNQLLKSAGGGNQDTTPPAAPSPEPNPVPAPGPMGGPGLQQPN</sequence>
<feature type="compositionally biased region" description="Low complexity" evidence="1">
    <location>
        <begin position="64"/>
        <end position="77"/>
    </location>
</feature>
<dbReference type="AlphaFoldDB" id="A0A1I7HRC0"/>
<evidence type="ECO:0000313" key="2">
    <source>
        <dbReference type="EMBL" id="SFU63282.1"/>
    </source>
</evidence>
<feature type="compositionally biased region" description="Pro residues" evidence="1">
    <location>
        <begin position="201"/>
        <end position="217"/>
    </location>
</feature>
<feature type="region of interest" description="Disordered" evidence="1">
    <location>
        <begin position="187"/>
        <end position="226"/>
    </location>
</feature>
<proteinExistence type="predicted"/>
<feature type="region of interest" description="Disordered" evidence="1">
    <location>
        <begin position="51"/>
        <end position="100"/>
    </location>
</feature>